<reference evidence="2 3" key="1">
    <citation type="journal article" date="2024" name="J Genomics">
        <title>Draft genome sequencing and assembly of Favolaschia claudopus CIRM-BRFM 2984 isolated from oak limbs.</title>
        <authorList>
            <person name="Navarro D."/>
            <person name="Drula E."/>
            <person name="Chaduli D."/>
            <person name="Cazenave R."/>
            <person name="Ahrendt S."/>
            <person name="Wang J."/>
            <person name="Lipzen A."/>
            <person name="Daum C."/>
            <person name="Barry K."/>
            <person name="Grigoriev I.V."/>
            <person name="Favel A."/>
            <person name="Rosso M.N."/>
            <person name="Martin F."/>
        </authorList>
    </citation>
    <scope>NUCLEOTIDE SEQUENCE [LARGE SCALE GENOMIC DNA]</scope>
    <source>
        <strain evidence="2 3">CIRM-BRFM 2984</strain>
    </source>
</reference>
<evidence type="ECO:0000256" key="1">
    <source>
        <dbReference type="SAM" id="MobiDB-lite"/>
    </source>
</evidence>
<accession>A0AAV9Z2F6</accession>
<gene>
    <name evidence="2" type="ORF">R3P38DRAFT_2814742</name>
</gene>
<evidence type="ECO:0000313" key="2">
    <source>
        <dbReference type="EMBL" id="KAK6969210.1"/>
    </source>
</evidence>
<proteinExistence type="predicted"/>
<keyword evidence="3" id="KW-1185">Reference proteome</keyword>
<dbReference type="Proteomes" id="UP001362999">
    <property type="component" value="Unassembled WGS sequence"/>
</dbReference>
<evidence type="ECO:0000313" key="3">
    <source>
        <dbReference type="Proteomes" id="UP001362999"/>
    </source>
</evidence>
<sequence>MLTYICLRCIHRASAICINLALQFSTKHQHYIHSGNYDVYYASAIQRDALHHLQQLAPTAVHQPQSLPDASDLTTEVADIPSAEALVTAARAGLIDEATVGLVAEATDLAGTEEGERRGTSPGAMEPNTNGGERDIDEEESAREARVPRAESESESIRGNQHSSDKISSTQKDVTESSSATSLELVPEHEEVRWGSQDQRGLYTTVGTKEDQKKYHDGSVGIVIVVSSSALGARGIGECERTG</sequence>
<organism evidence="2 3">
    <name type="scientific">Favolaschia claudopus</name>
    <dbReference type="NCBI Taxonomy" id="2862362"/>
    <lineage>
        <taxon>Eukaryota</taxon>
        <taxon>Fungi</taxon>
        <taxon>Dikarya</taxon>
        <taxon>Basidiomycota</taxon>
        <taxon>Agaricomycotina</taxon>
        <taxon>Agaricomycetes</taxon>
        <taxon>Agaricomycetidae</taxon>
        <taxon>Agaricales</taxon>
        <taxon>Marasmiineae</taxon>
        <taxon>Mycenaceae</taxon>
        <taxon>Favolaschia</taxon>
    </lineage>
</organism>
<name>A0AAV9Z2F6_9AGAR</name>
<feature type="compositionally biased region" description="Basic and acidic residues" evidence="1">
    <location>
        <begin position="142"/>
        <end position="156"/>
    </location>
</feature>
<feature type="compositionally biased region" description="Polar residues" evidence="1">
    <location>
        <begin position="157"/>
        <end position="182"/>
    </location>
</feature>
<dbReference type="AlphaFoldDB" id="A0AAV9Z2F6"/>
<dbReference type="EMBL" id="JAWWNJ010000231">
    <property type="protein sequence ID" value="KAK6969210.1"/>
    <property type="molecule type" value="Genomic_DNA"/>
</dbReference>
<comment type="caution">
    <text evidence="2">The sequence shown here is derived from an EMBL/GenBank/DDBJ whole genome shotgun (WGS) entry which is preliminary data.</text>
</comment>
<feature type="region of interest" description="Disordered" evidence="1">
    <location>
        <begin position="108"/>
        <end position="211"/>
    </location>
</feature>
<protein>
    <submittedName>
        <fullName evidence="2">Uncharacterized protein</fullName>
    </submittedName>
</protein>